<protein>
    <submittedName>
        <fullName evidence="8">Integrase</fullName>
    </submittedName>
</protein>
<dbReference type="PROSITE" id="PS51898">
    <property type="entry name" value="TYR_RECOMBINASE"/>
    <property type="match status" value="1"/>
</dbReference>
<name>A0A7W5AN35_9ACTN</name>
<sequence>MKNYPRSFINKEIERDVAYTVPLRPPGGRRTWTVVDAEYRTVAPVEEWLESHRAEWSPNTVRSYATSLAHWWTFLERRDETGKWNAVGVPVVAGYLSWLRNGRTVERTLTAPENPPSPETLEARLAALISFYRWQAAVREVPVAAKLLRGVPRRAPARGLLSHLDNRTQPGPSSLVRVRTVKRRDRPPVLLPQQVQAILDGCATYDPATGEWVGNLRDRFFFALLAETGMRIGEALGMRINEFVMGRGGTPQVDVIPREDNPNDARVKMLRPRRVYVGSDLERLYADYLTLIAMRAADLGLHIDSTDSLFVNLDRPPYLAALREGTVRDKVAALKRKGIGPADWTPHWFRHTHATALLLGGTADWVVSRRLGHAHVQTTLDLYGWVTEDEALRAAANWKNYTEGWKVTTDAI</sequence>
<accession>A0A7W5AN35</accession>
<dbReference type="AlphaFoldDB" id="A0A7W5AN35"/>
<dbReference type="PROSITE" id="PS51900">
    <property type="entry name" value="CB"/>
    <property type="match status" value="1"/>
</dbReference>
<proteinExistence type="inferred from homology"/>
<evidence type="ECO:0000256" key="3">
    <source>
        <dbReference type="ARBA" id="ARBA00023125"/>
    </source>
</evidence>
<dbReference type="PANTHER" id="PTHR30349:SF64">
    <property type="entry name" value="PROPHAGE INTEGRASE INTD-RELATED"/>
    <property type="match status" value="1"/>
</dbReference>
<gene>
    <name evidence="8" type="ORF">FHR83_006847</name>
</gene>
<dbReference type="PANTHER" id="PTHR30349">
    <property type="entry name" value="PHAGE INTEGRASE-RELATED"/>
    <property type="match status" value="1"/>
</dbReference>
<dbReference type="Proteomes" id="UP000590749">
    <property type="component" value="Unassembled WGS sequence"/>
</dbReference>
<keyword evidence="4" id="KW-0233">DNA recombination</keyword>
<dbReference type="Gene3D" id="1.10.443.10">
    <property type="entry name" value="Intergrase catalytic core"/>
    <property type="match status" value="1"/>
</dbReference>
<reference evidence="8 9" key="1">
    <citation type="submission" date="2020-08" db="EMBL/GenBank/DDBJ databases">
        <title>Genomic Encyclopedia of Type Strains, Phase III (KMG-III): the genomes of soil and plant-associated and newly described type strains.</title>
        <authorList>
            <person name="Whitman W."/>
        </authorList>
    </citation>
    <scope>NUCLEOTIDE SEQUENCE [LARGE SCALE GENOMIC DNA]</scope>
    <source>
        <strain evidence="8 9">CECT 3287</strain>
    </source>
</reference>
<dbReference type="InterPro" id="IPR011010">
    <property type="entry name" value="DNA_brk_join_enz"/>
</dbReference>
<dbReference type="GO" id="GO:0015074">
    <property type="term" value="P:DNA integration"/>
    <property type="evidence" value="ECO:0007669"/>
    <property type="project" value="UniProtKB-KW"/>
</dbReference>
<comment type="caution">
    <text evidence="8">The sequence shown here is derived from an EMBL/GenBank/DDBJ whole genome shotgun (WGS) entry which is preliminary data.</text>
</comment>
<dbReference type="InterPro" id="IPR010998">
    <property type="entry name" value="Integrase_recombinase_N"/>
</dbReference>
<dbReference type="Pfam" id="PF00589">
    <property type="entry name" value="Phage_integrase"/>
    <property type="match status" value="1"/>
</dbReference>
<evidence type="ECO:0000313" key="8">
    <source>
        <dbReference type="EMBL" id="MBB3099141.1"/>
    </source>
</evidence>
<organism evidence="8 9">
    <name type="scientific">Actinoplanes campanulatus</name>
    <dbReference type="NCBI Taxonomy" id="113559"/>
    <lineage>
        <taxon>Bacteria</taxon>
        <taxon>Bacillati</taxon>
        <taxon>Actinomycetota</taxon>
        <taxon>Actinomycetes</taxon>
        <taxon>Micromonosporales</taxon>
        <taxon>Micromonosporaceae</taxon>
        <taxon>Actinoplanes</taxon>
    </lineage>
</organism>
<feature type="domain" description="Core-binding (CB)" evidence="7">
    <location>
        <begin position="39"/>
        <end position="136"/>
    </location>
</feature>
<dbReference type="GO" id="GO:0006310">
    <property type="term" value="P:DNA recombination"/>
    <property type="evidence" value="ECO:0007669"/>
    <property type="project" value="UniProtKB-KW"/>
</dbReference>
<dbReference type="InterPro" id="IPR044068">
    <property type="entry name" value="CB"/>
</dbReference>
<dbReference type="InterPro" id="IPR013762">
    <property type="entry name" value="Integrase-like_cat_sf"/>
</dbReference>
<dbReference type="RefSeq" id="WP_203834024.1">
    <property type="nucleotide sequence ID" value="NZ_BMPW01000020.1"/>
</dbReference>
<keyword evidence="2" id="KW-0229">DNA integration</keyword>
<dbReference type="InterPro" id="IPR050090">
    <property type="entry name" value="Tyrosine_recombinase_XerCD"/>
</dbReference>
<dbReference type="Pfam" id="PF02899">
    <property type="entry name" value="Phage_int_SAM_1"/>
    <property type="match status" value="1"/>
</dbReference>
<evidence type="ECO:0000256" key="1">
    <source>
        <dbReference type="ARBA" id="ARBA00008857"/>
    </source>
</evidence>
<evidence type="ECO:0000256" key="5">
    <source>
        <dbReference type="PROSITE-ProRule" id="PRU01248"/>
    </source>
</evidence>
<dbReference type="InterPro" id="IPR002104">
    <property type="entry name" value="Integrase_catalytic"/>
</dbReference>
<dbReference type="Gene3D" id="1.10.150.130">
    <property type="match status" value="1"/>
</dbReference>
<evidence type="ECO:0000313" key="9">
    <source>
        <dbReference type="Proteomes" id="UP000590749"/>
    </source>
</evidence>
<evidence type="ECO:0000259" key="7">
    <source>
        <dbReference type="PROSITE" id="PS51900"/>
    </source>
</evidence>
<comment type="similarity">
    <text evidence="1">Belongs to the 'phage' integrase family.</text>
</comment>
<dbReference type="EMBL" id="JACHXF010000017">
    <property type="protein sequence ID" value="MBB3099141.1"/>
    <property type="molecule type" value="Genomic_DNA"/>
</dbReference>
<evidence type="ECO:0000259" key="6">
    <source>
        <dbReference type="PROSITE" id="PS51898"/>
    </source>
</evidence>
<feature type="domain" description="Tyr recombinase" evidence="6">
    <location>
        <begin position="185"/>
        <end position="397"/>
    </location>
</feature>
<keyword evidence="9" id="KW-1185">Reference proteome</keyword>
<dbReference type="GO" id="GO:0003677">
    <property type="term" value="F:DNA binding"/>
    <property type="evidence" value="ECO:0007669"/>
    <property type="project" value="UniProtKB-UniRule"/>
</dbReference>
<dbReference type="InterPro" id="IPR004107">
    <property type="entry name" value="Integrase_SAM-like_N"/>
</dbReference>
<evidence type="ECO:0000256" key="4">
    <source>
        <dbReference type="ARBA" id="ARBA00023172"/>
    </source>
</evidence>
<evidence type="ECO:0000256" key="2">
    <source>
        <dbReference type="ARBA" id="ARBA00022908"/>
    </source>
</evidence>
<keyword evidence="3 5" id="KW-0238">DNA-binding</keyword>
<dbReference type="SUPFAM" id="SSF56349">
    <property type="entry name" value="DNA breaking-rejoining enzymes"/>
    <property type="match status" value="1"/>
</dbReference>